<keyword evidence="3 6" id="KW-0460">Magnesium</keyword>
<evidence type="ECO:0000259" key="8">
    <source>
        <dbReference type="SMART" id="SM00922"/>
    </source>
</evidence>
<dbReference type="InterPro" id="IPR013341">
    <property type="entry name" value="Mandelate_racemase_N_dom"/>
</dbReference>
<dbReference type="SUPFAM" id="SSF54826">
    <property type="entry name" value="Enolase N-terminal domain-like"/>
    <property type="match status" value="1"/>
</dbReference>
<feature type="domain" description="Mandelate racemase/muconate lactonizing enzyme C-terminal" evidence="8">
    <location>
        <begin position="175"/>
        <end position="264"/>
    </location>
</feature>
<sequence>MLSICIEKQWNYSNIESVFEMLKFTNTQILSVFHNFRMKIKLTTTHCKLQLEYPFSISRYTVSTQDTIIVCISNGAISGYGEATVNPYYGSTIEGLETSVKSVFGIVEASSGLHPKDLWKQLEPILRNDYFALCAIDCAYWDFYARLQRSTLRSFWSTNELKLPQTNYTIGIDEISVMQSKIKENPWPIYKIKLGVEHDLEIVKALRSVTDSVFRIDANCAWETEETIKKSEVLKGLGVEFIEQPLKANDWEGMTYVKKKCKLPIIADESCQKLEDVQKCAKAFHGVNIKLMKCGGITPALQMIENARKYQLKTMIGCMTESSVGISNIAQLAPLLDYLDADGSLLLKNDIAEGVRFKSGNILYPDDYGSGVRMKN</sequence>
<dbReference type="InterPro" id="IPR029017">
    <property type="entry name" value="Enolase-like_N"/>
</dbReference>
<dbReference type="InterPro" id="IPR029065">
    <property type="entry name" value="Enolase_C-like"/>
</dbReference>
<dbReference type="SMART" id="SM00922">
    <property type="entry name" value="MR_MLE"/>
    <property type="match status" value="1"/>
</dbReference>
<dbReference type="InterPro" id="IPR013342">
    <property type="entry name" value="Mandelate_racemase_C"/>
</dbReference>
<dbReference type="EC" id="5.1.1.-" evidence="7"/>
<dbReference type="PANTHER" id="PTHR48080">
    <property type="entry name" value="D-GALACTONATE DEHYDRATASE-RELATED"/>
    <property type="match status" value="1"/>
</dbReference>
<keyword evidence="10" id="KW-1185">Reference proteome</keyword>
<feature type="active site" description="Proton acceptor; specific for (R)-substrate epimerization" evidence="5">
    <location>
        <position position="193"/>
    </location>
</feature>
<dbReference type="Gene3D" id="3.20.20.120">
    <property type="entry name" value="Enolase-like C-terminal domain"/>
    <property type="match status" value="1"/>
</dbReference>
<organism evidence="9 10">
    <name type="scientific">Hyunsoonleella jejuensis</name>
    <dbReference type="NCBI Taxonomy" id="419940"/>
    <lineage>
        <taxon>Bacteria</taxon>
        <taxon>Pseudomonadati</taxon>
        <taxon>Bacteroidota</taxon>
        <taxon>Flavobacteriia</taxon>
        <taxon>Flavobacteriales</taxon>
        <taxon>Flavobacteriaceae</taxon>
    </lineage>
</organism>
<evidence type="ECO:0000256" key="7">
    <source>
        <dbReference type="RuleBase" id="RU366006"/>
    </source>
</evidence>
<evidence type="ECO:0000256" key="4">
    <source>
        <dbReference type="ARBA" id="ARBA00023235"/>
    </source>
</evidence>
<dbReference type="CDD" id="cd03319">
    <property type="entry name" value="L-Ala-DL-Glu_epimerase"/>
    <property type="match status" value="1"/>
</dbReference>
<dbReference type="SFLD" id="SFLDS00001">
    <property type="entry name" value="Enolase"/>
    <property type="match status" value="1"/>
</dbReference>
<name>A0A1H9DPY1_9FLAO</name>
<reference evidence="9 10" key="1">
    <citation type="submission" date="2016-10" db="EMBL/GenBank/DDBJ databases">
        <authorList>
            <person name="de Groot N.N."/>
        </authorList>
    </citation>
    <scope>NUCLEOTIDE SEQUENCE [LARGE SCALE GENOMIC DNA]</scope>
    <source>
        <strain evidence="9 10">DSM 21035</strain>
    </source>
</reference>
<feature type="binding site" evidence="6">
    <location>
        <position position="268"/>
    </location>
    <ligand>
        <name>Mg(2+)</name>
        <dbReference type="ChEBI" id="CHEBI:18420"/>
    </ligand>
</feature>
<dbReference type="Pfam" id="PF02746">
    <property type="entry name" value="MR_MLE_N"/>
    <property type="match status" value="1"/>
</dbReference>
<protein>
    <recommendedName>
        <fullName evidence="7">Dipeptide epimerase</fullName>
        <ecNumber evidence="7">5.1.1.-</ecNumber>
    </recommendedName>
</protein>
<dbReference type="AlphaFoldDB" id="A0A1H9DPY1"/>
<evidence type="ECO:0000256" key="6">
    <source>
        <dbReference type="PIRSR" id="PIRSR634603-3"/>
    </source>
</evidence>
<evidence type="ECO:0000313" key="10">
    <source>
        <dbReference type="Proteomes" id="UP000198999"/>
    </source>
</evidence>
<feature type="binding site" evidence="6">
    <location>
        <position position="243"/>
    </location>
    <ligand>
        <name>Mg(2+)</name>
        <dbReference type="ChEBI" id="CHEBI:18420"/>
    </ligand>
</feature>
<keyword evidence="2 6" id="KW-0479">Metal-binding</keyword>
<comment type="similarity">
    <text evidence="1 7">Belongs to the mandelate racemase/muconate lactonizing enzyme family.</text>
</comment>
<evidence type="ECO:0000256" key="5">
    <source>
        <dbReference type="PIRSR" id="PIRSR634603-1"/>
    </source>
</evidence>
<dbReference type="PANTHER" id="PTHR48080:SF3">
    <property type="entry name" value="ENOLASE SUPERFAMILY MEMBER DDB_G0284701"/>
    <property type="match status" value="1"/>
</dbReference>
<evidence type="ECO:0000256" key="2">
    <source>
        <dbReference type="ARBA" id="ARBA00022723"/>
    </source>
</evidence>
<dbReference type="GO" id="GO:0000287">
    <property type="term" value="F:magnesium ion binding"/>
    <property type="evidence" value="ECO:0007669"/>
    <property type="project" value="UniProtKB-ARBA"/>
</dbReference>
<dbReference type="EMBL" id="FOFN01000001">
    <property type="protein sequence ID" value="SEQ15542.1"/>
    <property type="molecule type" value="Genomic_DNA"/>
</dbReference>
<evidence type="ECO:0000313" key="9">
    <source>
        <dbReference type="EMBL" id="SEQ15542.1"/>
    </source>
</evidence>
<feature type="binding site" evidence="6">
    <location>
        <position position="217"/>
    </location>
    <ligand>
        <name>Mg(2+)</name>
        <dbReference type="ChEBI" id="CHEBI:18420"/>
    </ligand>
</feature>
<evidence type="ECO:0000256" key="3">
    <source>
        <dbReference type="ARBA" id="ARBA00022842"/>
    </source>
</evidence>
<dbReference type="InterPro" id="IPR034593">
    <property type="entry name" value="DgoD-like"/>
</dbReference>
<gene>
    <name evidence="9" type="ORF">SAMN05421824_1303</name>
</gene>
<dbReference type="SFLD" id="SFLDG00180">
    <property type="entry name" value="muconate_cycloisomerase"/>
    <property type="match status" value="1"/>
</dbReference>
<dbReference type="SUPFAM" id="SSF51604">
    <property type="entry name" value="Enolase C-terminal domain-like"/>
    <property type="match status" value="1"/>
</dbReference>
<evidence type="ECO:0000256" key="1">
    <source>
        <dbReference type="ARBA" id="ARBA00008031"/>
    </source>
</evidence>
<dbReference type="Gene3D" id="3.30.390.10">
    <property type="entry name" value="Enolase-like, N-terminal domain"/>
    <property type="match status" value="1"/>
</dbReference>
<dbReference type="STRING" id="419940.SAMN05421824_1303"/>
<dbReference type="InterPro" id="IPR036849">
    <property type="entry name" value="Enolase-like_C_sf"/>
</dbReference>
<dbReference type="Pfam" id="PF13378">
    <property type="entry name" value="MR_MLE_C"/>
    <property type="match status" value="1"/>
</dbReference>
<keyword evidence="4 7" id="KW-0413">Isomerase</keyword>
<proteinExistence type="inferred from homology"/>
<comment type="cofactor">
    <cofactor evidence="6 7">
        <name>Mg(2+)</name>
        <dbReference type="ChEBI" id="CHEBI:18420"/>
    </cofactor>
    <text evidence="6 7">Binds 1 Mg(2+) ion per subunit.</text>
</comment>
<dbReference type="GO" id="GO:0016855">
    <property type="term" value="F:racemase and epimerase activity, acting on amino acids and derivatives"/>
    <property type="evidence" value="ECO:0007669"/>
    <property type="project" value="UniProtKB-UniRule"/>
</dbReference>
<accession>A0A1H9DPY1</accession>
<dbReference type="InterPro" id="IPR034603">
    <property type="entry name" value="Dipeptide_epimerase"/>
</dbReference>
<dbReference type="Proteomes" id="UP000198999">
    <property type="component" value="Unassembled WGS sequence"/>
</dbReference>
<feature type="active site" description="Proton acceptor; specific for (S)-substrate epimerization" evidence="5">
    <location>
        <position position="290"/>
    </location>
</feature>